<dbReference type="SUPFAM" id="SSF52540">
    <property type="entry name" value="P-loop containing nucleoside triphosphate hydrolases"/>
    <property type="match status" value="2"/>
</dbReference>
<dbReference type="Proteomes" id="UP000544331">
    <property type="component" value="Unassembled WGS sequence"/>
</dbReference>
<dbReference type="OrthoDB" id="27435at2759"/>
<keyword evidence="2" id="KW-0067">ATP-binding</keyword>
<dbReference type="Gene3D" id="3.40.50.300">
    <property type="entry name" value="P-loop containing nucleotide triphosphate hydrolases"/>
    <property type="match status" value="2"/>
</dbReference>
<dbReference type="GO" id="GO:0005524">
    <property type="term" value="F:ATP binding"/>
    <property type="evidence" value="ECO:0007669"/>
    <property type="project" value="UniProtKB-KW"/>
</dbReference>
<evidence type="ECO:0000259" key="4">
    <source>
        <dbReference type="SMART" id="SM00382"/>
    </source>
</evidence>
<evidence type="ECO:0000256" key="1">
    <source>
        <dbReference type="ARBA" id="ARBA00022741"/>
    </source>
</evidence>
<dbReference type="InterPro" id="IPR003959">
    <property type="entry name" value="ATPase_AAA_core"/>
</dbReference>
<evidence type="ECO:0000256" key="2">
    <source>
        <dbReference type="ARBA" id="ARBA00022840"/>
    </source>
</evidence>
<dbReference type="InterPro" id="IPR003593">
    <property type="entry name" value="AAA+_ATPase"/>
</dbReference>
<dbReference type="InterPro" id="IPR027417">
    <property type="entry name" value="P-loop_NTPase"/>
</dbReference>
<dbReference type="EMBL" id="JAAOAN010000152">
    <property type="protein sequence ID" value="KAF5719268.1"/>
    <property type="molecule type" value="Genomic_DNA"/>
</dbReference>
<reference evidence="5 6" key="1">
    <citation type="submission" date="2020-05" db="EMBL/GenBank/DDBJ databases">
        <title>Identification and distribution of gene clusters putatively required for synthesis of sphingolipid metabolism inhibitors in phylogenetically diverse species of the filamentous fungus Fusarium.</title>
        <authorList>
            <person name="Kim H.-S."/>
            <person name="Busman M."/>
            <person name="Brown D.W."/>
            <person name="Divon H."/>
            <person name="Uhlig S."/>
            <person name="Proctor R.H."/>
        </authorList>
    </citation>
    <scope>NUCLEOTIDE SEQUENCE [LARGE SCALE GENOMIC DNA]</scope>
    <source>
        <strain evidence="5 6">NRRL 66235</strain>
    </source>
</reference>
<name>A0A8H5YUZ9_9HYPO</name>
<dbReference type="InterPro" id="IPR050168">
    <property type="entry name" value="AAA_ATPase_domain"/>
</dbReference>
<dbReference type="AlphaFoldDB" id="A0A8H5YUZ9"/>
<dbReference type="PANTHER" id="PTHR23077:SF27">
    <property type="entry name" value="ATPASE FAMILY GENE 2 PROTEIN HOMOLOG A"/>
    <property type="match status" value="1"/>
</dbReference>
<feature type="domain" description="AAA+ ATPase" evidence="4">
    <location>
        <begin position="532"/>
        <end position="672"/>
    </location>
</feature>
<organism evidence="5 6">
    <name type="scientific">Fusarium mundagurra</name>
    <dbReference type="NCBI Taxonomy" id="1567541"/>
    <lineage>
        <taxon>Eukaryota</taxon>
        <taxon>Fungi</taxon>
        <taxon>Dikarya</taxon>
        <taxon>Ascomycota</taxon>
        <taxon>Pezizomycotina</taxon>
        <taxon>Sordariomycetes</taxon>
        <taxon>Hypocreomycetidae</taxon>
        <taxon>Hypocreales</taxon>
        <taxon>Nectriaceae</taxon>
        <taxon>Fusarium</taxon>
        <taxon>Fusarium fujikuroi species complex</taxon>
    </lineage>
</organism>
<accession>A0A8H5YUZ9</accession>
<evidence type="ECO:0000313" key="6">
    <source>
        <dbReference type="Proteomes" id="UP000544331"/>
    </source>
</evidence>
<dbReference type="Pfam" id="PF17862">
    <property type="entry name" value="AAA_lid_3"/>
    <property type="match status" value="1"/>
</dbReference>
<evidence type="ECO:0000256" key="3">
    <source>
        <dbReference type="ARBA" id="ARBA00023054"/>
    </source>
</evidence>
<evidence type="ECO:0000313" key="5">
    <source>
        <dbReference type="EMBL" id="KAF5719268.1"/>
    </source>
</evidence>
<keyword evidence="6" id="KW-1185">Reference proteome</keyword>
<keyword evidence="3" id="KW-0175">Coiled coil</keyword>
<dbReference type="PANTHER" id="PTHR23077">
    <property type="entry name" value="AAA-FAMILY ATPASE"/>
    <property type="match status" value="1"/>
</dbReference>
<sequence length="770" mass="85354">MLAKSVDAKVRPLANTSLEKSSLLGAARIYVSKDTLLSLNGNLENGKHCVVTRLESAANKEDVPQEDLQREASLWILPEKNLSPNVVMMTRAFQEATGFKIGDTVRITIAGTTPEAEEVFVQEVTEVTDKTATEFERMERLEKDPKYPLPWENSLASAFGKLEPLIQFTIQHANSQDRADLIYPGMVVEAMHTCKARRNFKVISVNSKTNTVAKFSNRTTAIIIADADSTITDPSAQDRGDFVVTGVPGMTKQINKLNEFLLLVTHPCNVEGDKMSAAFVIHGGSGTGKTYILNRIAATKWGRVHWIKPSDKIASIRETFKLAQSQQPSIVLMDNFESLISKDRSNRDTVIETIGEELDALAEISQSKNAYTQVVVIATCSDFYTDIPEELRSPTRFLDHTPLPIPRTHERQEILESLKPAIKHDRQALLLELAQMTHAYSPKDLAMLVTTAARGRKTQLLKAGVDFDEENFLEKSDLERARKLVRPTAMRDINLNPPTIHWQDVGGQDVLKKALNRMIKYTKNPEHSLRPPPKGLLLYGPPGCSKTLSAQAAATESGFNFFAVKGAELLNMYVGESERAVRTLFERARNASPSIIFFDEIDSIGGQRSGSGSATRSTGSVNMLTTLLTEMDGFEALSGVLILAATNRPEAIDPALMRPGRFDQVLYVGPPDGTAREAIFNVHLRGLPLASDVDIADLSRLAEGYSGAEIKSICDQTCMLVQERYDDDRTANKLEMTMADLTAVLEKTPRNITKHMIDGYEKWSRQFKKV</sequence>
<dbReference type="GO" id="GO:0016887">
    <property type="term" value="F:ATP hydrolysis activity"/>
    <property type="evidence" value="ECO:0007669"/>
    <property type="project" value="InterPro"/>
</dbReference>
<comment type="caution">
    <text evidence="5">The sequence shown here is derived from an EMBL/GenBank/DDBJ whole genome shotgun (WGS) entry which is preliminary data.</text>
</comment>
<dbReference type="Gene3D" id="1.10.8.60">
    <property type="match status" value="2"/>
</dbReference>
<protein>
    <submittedName>
        <fullName evidence="5">AAA family ATPase</fullName>
    </submittedName>
</protein>
<dbReference type="InterPro" id="IPR003960">
    <property type="entry name" value="ATPase_AAA_CS"/>
</dbReference>
<dbReference type="GO" id="GO:0005737">
    <property type="term" value="C:cytoplasm"/>
    <property type="evidence" value="ECO:0007669"/>
    <property type="project" value="TreeGrafter"/>
</dbReference>
<gene>
    <name evidence="5" type="ORF">FMUND_4808</name>
</gene>
<keyword evidence="1" id="KW-0547">Nucleotide-binding</keyword>
<feature type="domain" description="AAA+ ATPase" evidence="4">
    <location>
        <begin position="275"/>
        <end position="407"/>
    </location>
</feature>
<dbReference type="InterPro" id="IPR041569">
    <property type="entry name" value="AAA_lid_3"/>
</dbReference>
<dbReference type="PROSITE" id="PS00674">
    <property type="entry name" value="AAA"/>
    <property type="match status" value="1"/>
</dbReference>
<dbReference type="FunFam" id="3.40.50.300:FF:001025">
    <property type="entry name" value="ATPase family, AAA domain-containing 2B"/>
    <property type="match status" value="1"/>
</dbReference>
<dbReference type="SMART" id="SM00382">
    <property type="entry name" value="AAA"/>
    <property type="match status" value="2"/>
</dbReference>
<dbReference type="Pfam" id="PF00004">
    <property type="entry name" value="AAA"/>
    <property type="match status" value="2"/>
</dbReference>
<proteinExistence type="predicted"/>